<keyword evidence="6" id="KW-1185">Reference proteome</keyword>
<accession>A0A8S3YGG6</accession>
<feature type="domain" description="HMG box" evidence="4">
    <location>
        <begin position="198"/>
        <end position="266"/>
    </location>
</feature>
<gene>
    <name evidence="5" type="ORF">CUNI_LOCUS1715</name>
</gene>
<organism evidence="5 6">
    <name type="scientific">Candidula unifasciata</name>
    <dbReference type="NCBI Taxonomy" id="100452"/>
    <lineage>
        <taxon>Eukaryota</taxon>
        <taxon>Metazoa</taxon>
        <taxon>Spiralia</taxon>
        <taxon>Lophotrochozoa</taxon>
        <taxon>Mollusca</taxon>
        <taxon>Gastropoda</taxon>
        <taxon>Heterobranchia</taxon>
        <taxon>Euthyneura</taxon>
        <taxon>Panpulmonata</taxon>
        <taxon>Eupulmonata</taxon>
        <taxon>Stylommatophora</taxon>
        <taxon>Helicina</taxon>
        <taxon>Helicoidea</taxon>
        <taxon>Geomitridae</taxon>
        <taxon>Candidula</taxon>
    </lineage>
</organism>
<reference evidence="5" key="1">
    <citation type="submission" date="2021-04" db="EMBL/GenBank/DDBJ databases">
        <authorList>
            <consortium name="Molecular Ecology Group"/>
        </authorList>
    </citation>
    <scope>NUCLEOTIDE SEQUENCE</scope>
</reference>
<dbReference type="InterPro" id="IPR050140">
    <property type="entry name" value="SRY-related_HMG-box_TF-like"/>
</dbReference>
<sequence length="567" mass="64732">MDYFSEADPLISSAIYPGVMDFDPYSRSLHLEDPHNDINMHLDSPDSIETYESEMDLAFHDNQSVTSAASAVDDINDTVPAIHHKVDDDFIEADRRLVNERFAPYDMFPADNTWTLEERVEKLLQISPCTKYTKEDLLGIDAIESPEKKVDMLIEVVSKVHVNHRWNYVEPHELHRGYTVVANCKKEKKKDADGQSCPKRPMNAFMIWSMKCRALIAQVTPQLHNAIISTKLGAAWRQFHDEEKAVYEREKEILSSFHKFEFPNYKYKPKKKAKRNDEKPVAEPKQAKCLKRKRSECSNQIAPLRGISISDARQSLDPLLKERLQVKMQVKIDPDMKRGIGRRLTAIDLADLTAFHQHDLTSTQTLANTQQRFHGTPTAVHLVIDNKPASVFDTPENSPNKPVTPITPTELSLGNEHGMYMRSDRCFSFDDKSSRTADDCDSLHRIQAHDRYIKHEPYEQPCISSEPGKWNIHLSIKTEPQEYLGLYSTHHVIKCEPEHMVPPVLIEGNMPILSAETVESVLDNECTSSFNNEELLDDFMKYLDNDICFSADLLPGVTQTLEGPATV</sequence>
<evidence type="ECO:0000313" key="6">
    <source>
        <dbReference type="Proteomes" id="UP000678393"/>
    </source>
</evidence>
<dbReference type="OrthoDB" id="1919336at2759"/>
<dbReference type="Proteomes" id="UP000678393">
    <property type="component" value="Unassembled WGS sequence"/>
</dbReference>
<dbReference type="InterPro" id="IPR036910">
    <property type="entry name" value="HMG_box_dom_sf"/>
</dbReference>
<dbReference type="AlphaFoldDB" id="A0A8S3YGG6"/>
<dbReference type="PANTHER" id="PTHR10270:SF323">
    <property type="entry name" value="TRANSCRIPTION FACTOR SOX-14-RELATED"/>
    <property type="match status" value="1"/>
</dbReference>
<dbReference type="Gene3D" id="1.10.30.10">
    <property type="entry name" value="High mobility group box domain"/>
    <property type="match status" value="1"/>
</dbReference>
<evidence type="ECO:0000256" key="1">
    <source>
        <dbReference type="ARBA" id="ARBA00023125"/>
    </source>
</evidence>
<feature type="region of interest" description="Disordered" evidence="3">
    <location>
        <begin position="391"/>
        <end position="414"/>
    </location>
</feature>
<dbReference type="Pfam" id="PF00505">
    <property type="entry name" value="HMG_box"/>
    <property type="match status" value="1"/>
</dbReference>
<dbReference type="GO" id="GO:0007420">
    <property type="term" value="P:brain development"/>
    <property type="evidence" value="ECO:0007669"/>
    <property type="project" value="TreeGrafter"/>
</dbReference>
<dbReference type="GO" id="GO:0005634">
    <property type="term" value="C:nucleus"/>
    <property type="evidence" value="ECO:0007669"/>
    <property type="project" value="UniProtKB-UniRule"/>
</dbReference>
<protein>
    <recommendedName>
        <fullName evidence="4">HMG box domain-containing protein</fullName>
    </recommendedName>
</protein>
<dbReference type="PROSITE" id="PS50118">
    <property type="entry name" value="HMG_BOX_2"/>
    <property type="match status" value="1"/>
</dbReference>
<proteinExistence type="predicted"/>
<dbReference type="SUPFAM" id="SSF47095">
    <property type="entry name" value="HMG-box"/>
    <property type="match status" value="1"/>
</dbReference>
<evidence type="ECO:0000259" key="4">
    <source>
        <dbReference type="PROSITE" id="PS50118"/>
    </source>
</evidence>
<evidence type="ECO:0000313" key="5">
    <source>
        <dbReference type="EMBL" id="CAG5116157.1"/>
    </source>
</evidence>
<comment type="caution">
    <text evidence="5">The sequence shown here is derived from an EMBL/GenBank/DDBJ whole genome shotgun (WGS) entry which is preliminary data.</text>
</comment>
<evidence type="ECO:0000256" key="2">
    <source>
        <dbReference type="PROSITE-ProRule" id="PRU00267"/>
    </source>
</evidence>
<keyword evidence="2" id="KW-0539">Nucleus</keyword>
<evidence type="ECO:0000256" key="3">
    <source>
        <dbReference type="SAM" id="MobiDB-lite"/>
    </source>
</evidence>
<feature type="DNA-binding region" description="HMG box" evidence="2">
    <location>
        <begin position="198"/>
        <end position="266"/>
    </location>
</feature>
<dbReference type="PANTHER" id="PTHR10270">
    <property type="entry name" value="SOX TRANSCRIPTION FACTOR"/>
    <property type="match status" value="1"/>
</dbReference>
<dbReference type="GO" id="GO:0030182">
    <property type="term" value="P:neuron differentiation"/>
    <property type="evidence" value="ECO:0007669"/>
    <property type="project" value="TreeGrafter"/>
</dbReference>
<feature type="compositionally biased region" description="Polar residues" evidence="3">
    <location>
        <begin position="395"/>
        <end position="412"/>
    </location>
</feature>
<dbReference type="GO" id="GO:0000978">
    <property type="term" value="F:RNA polymerase II cis-regulatory region sequence-specific DNA binding"/>
    <property type="evidence" value="ECO:0007669"/>
    <property type="project" value="TreeGrafter"/>
</dbReference>
<dbReference type="GO" id="GO:0000122">
    <property type="term" value="P:negative regulation of transcription by RNA polymerase II"/>
    <property type="evidence" value="ECO:0007669"/>
    <property type="project" value="TreeGrafter"/>
</dbReference>
<dbReference type="EMBL" id="CAJHNH020000217">
    <property type="protein sequence ID" value="CAG5116157.1"/>
    <property type="molecule type" value="Genomic_DNA"/>
</dbReference>
<name>A0A8S3YGG6_9EUPU</name>
<dbReference type="SMART" id="SM00398">
    <property type="entry name" value="HMG"/>
    <property type="match status" value="1"/>
</dbReference>
<dbReference type="InterPro" id="IPR009071">
    <property type="entry name" value="HMG_box_dom"/>
</dbReference>
<dbReference type="GO" id="GO:0001228">
    <property type="term" value="F:DNA-binding transcription activator activity, RNA polymerase II-specific"/>
    <property type="evidence" value="ECO:0007669"/>
    <property type="project" value="TreeGrafter"/>
</dbReference>
<keyword evidence="1 2" id="KW-0238">DNA-binding</keyword>